<organism evidence="1 2">
    <name type="scientific">Daphnia sinensis</name>
    <dbReference type="NCBI Taxonomy" id="1820382"/>
    <lineage>
        <taxon>Eukaryota</taxon>
        <taxon>Metazoa</taxon>
        <taxon>Ecdysozoa</taxon>
        <taxon>Arthropoda</taxon>
        <taxon>Crustacea</taxon>
        <taxon>Branchiopoda</taxon>
        <taxon>Diplostraca</taxon>
        <taxon>Cladocera</taxon>
        <taxon>Anomopoda</taxon>
        <taxon>Daphniidae</taxon>
        <taxon>Daphnia</taxon>
        <taxon>Daphnia similis group</taxon>
    </lineage>
</organism>
<name>A0AAD5KXU0_9CRUS</name>
<protein>
    <recommendedName>
        <fullName evidence="3">Rab-GAP TBC domain-containing protein</fullName>
    </recommendedName>
</protein>
<gene>
    <name evidence="1" type="ORF">GHT06_022811</name>
</gene>
<dbReference type="EMBL" id="WJBH02000010">
    <property type="protein sequence ID" value="KAI9552445.1"/>
    <property type="molecule type" value="Genomic_DNA"/>
</dbReference>
<accession>A0AAD5KXU0</accession>
<sequence length="157" mass="17976">MGGSYCKVVHPKEGHNDSSEDSSIQTKIMTKVGKTINLQQALNLNGSCGEFALGATTSPLTDTEFTDFRDGVGTLIKVDECKQRILQGGLEPSLRRVVWKHLLNVYPDGLNGSERMKYMSRKSEEYQRLKSEWMLYYRNKKAIDLLFCYRWLLLDET</sequence>
<proteinExistence type="predicted"/>
<evidence type="ECO:0000313" key="2">
    <source>
        <dbReference type="Proteomes" id="UP000820818"/>
    </source>
</evidence>
<evidence type="ECO:0000313" key="1">
    <source>
        <dbReference type="EMBL" id="KAI9552445.1"/>
    </source>
</evidence>
<dbReference type="InterPro" id="IPR035969">
    <property type="entry name" value="Rab-GAP_TBC_sf"/>
</dbReference>
<comment type="caution">
    <text evidence="1">The sequence shown here is derived from an EMBL/GenBank/DDBJ whole genome shotgun (WGS) entry which is preliminary data.</text>
</comment>
<dbReference type="Proteomes" id="UP000820818">
    <property type="component" value="Linkage Group LG10"/>
</dbReference>
<reference evidence="1 2" key="1">
    <citation type="submission" date="2022-05" db="EMBL/GenBank/DDBJ databases">
        <title>A multi-omics perspective on studying reproductive biology in Daphnia sinensis.</title>
        <authorList>
            <person name="Jia J."/>
        </authorList>
    </citation>
    <scope>NUCLEOTIDE SEQUENCE [LARGE SCALE GENOMIC DNA]</scope>
    <source>
        <strain evidence="1 2">WSL</strain>
    </source>
</reference>
<keyword evidence="2" id="KW-1185">Reference proteome</keyword>
<dbReference type="AlphaFoldDB" id="A0AAD5KXU0"/>
<dbReference type="SUPFAM" id="SSF47923">
    <property type="entry name" value="Ypt/Rab-GAP domain of gyp1p"/>
    <property type="match status" value="1"/>
</dbReference>
<evidence type="ECO:0008006" key="3">
    <source>
        <dbReference type="Google" id="ProtNLM"/>
    </source>
</evidence>